<dbReference type="InterPro" id="IPR051393">
    <property type="entry name" value="ABC_transporter_permease"/>
</dbReference>
<dbReference type="Proteomes" id="UP001153387">
    <property type="component" value="Unassembled WGS sequence"/>
</dbReference>
<keyword evidence="4 7" id="KW-0812">Transmembrane</keyword>
<evidence type="ECO:0000256" key="2">
    <source>
        <dbReference type="ARBA" id="ARBA00022448"/>
    </source>
</evidence>
<comment type="caution">
    <text evidence="9">The sequence shown here is derived from an EMBL/GenBank/DDBJ whole genome shotgun (WGS) entry which is preliminary data.</text>
</comment>
<keyword evidence="5 7" id="KW-1133">Transmembrane helix</keyword>
<feature type="domain" description="ABC transmembrane type-1" evidence="8">
    <location>
        <begin position="86"/>
        <end position="300"/>
    </location>
</feature>
<dbReference type="EMBL" id="JAPDHZ010000002">
    <property type="protein sequence ID" value="MDG0791288.1"/>
    <property type="molecule type" value="Genomic_DNA"/>
</dbReference>
<feature type="transmembrane region" description="Helical" evidence="7">
    <location>
        <begin position="225"/>
        <end position="247"/>
    </location>
</feature>
<organism evidence="9 10">
    <name type="scientific">Cohnella ginsengisoli</name>
    <dbReference type="NCBI Taxonomy" id="425004"/>
    <lineage>
        <taxon>Bacteria</taxon>
        <taxon>Bacillati</taxon>
        <taxon>Bacillota</taxon>
        <taxon>Bacilli</taxon>
        <taxon>Bacillales</taxon>
        <taxon>Paenibacillaceae</taxon>
        <taxon>Cohnella</taxon>
    </lineage>
</organism>
<feature type="transmembrane region" description="Helical" evidence="7">
    <location>
        <begin position="173"/>
        <end position="196"/>
    </location>
</feature>
<feature type="transmembrane region" description="Helical" evidence="7">
    <location>
        <begin position="123"/>
        <end position="146"/>
    </location>
</feature>
<dbReference type="GO" id="GO:0005886">
    <property type="term" value="C:plasma membrane"/>
    <property type="evidence" value="ECO:0007669"/>
    <property type="project" value="UniProtKB-SubCell"/>
</dbReference>
<evidence type="ECO:0000256" key="3">
    <source>
        <dbReference type="ARBA" id="ARBA00022475"/>
    </source>
</evidence>
<keyword evidence="3" id="KW-1003">Cell membrane</keyword>
<dbReference type="InterPro" id="IPR000515">
    <property type="entry name" value="MetI-like"/>
</dbReference>
<evidence type="ECO:0000256" key="6">
    <source>
        <dbReference type="ARBA" id="ARBA00023136"/>
    </source>
</evidence>
<evidence type="ECO:0000313" key="9">
    <source>
        <dbReference type="EMBL" id="MDG0791288.1"/>
    </source>
</evidence>
<name>A0A9X4KFQ2_9BACL</name>
<comment type="subcellular location">
    <subcellularLocation>
        <location evidence="1 7">Cell membrane</location>
        <topology evidence="1 7">Multi-pass membrane protein</topology>
    </subcellularLocation>
</comment>
<dbReference type="SUPFAM" id="SSF160964">
    <property type="entry name" value="MalF N-terminal region-like"/>
    <property type="match status" value="1"/>
</dbReference>
<feature type="transmembrane region" description="Helical" evidence="7">
    <location>
        <begin position="90"/>
        <end position="111"/>
    </location>
</feature>
<evidence type="ECO:0000259" key="8">
    <source>
        <dbReference type="PROSITE" id="PS50928"/>
    </source>
</evidence>
<evidence type="ECO:0000313" key="10">
    <source>
        <dbReference type="Proteomes" id="UP001153387"/>
    </source>
</evidence>
<dbReference type="PANTHER" id="PTHR30193">
    <property type="entry name" value="ABC TRANSPORTER PERMEASE PROTEIN"/>
    <property type="match status" value="1"/>
</dbReference>
<reference evidence="9 10" key="1">
    <citation type="submission" date="2022-10" db="EMBL/GenBank/DDBJ databases">
        <title>Comparative genomic analysis of Cohnella hashimotonis sp. nov., isolated from the International Space Station.</title>
        <authorList>
            <person name="Simpson A."/>
            <person name="Venkateswaran K."/>
        </authorList>
    </citation>
    <scope>NUCLEOTIDE SEQUENCE [LARGE SCALE GENOMIC DNA]</scope>
    <source>
        <strain evidence="9 10">DSM 18997</strain>
    </source>
</reference>
<keyword evidence="10" id="KW-1185">Reference proteome</keyword>
<gene>
    <name evidence="9" type="ORF">OMP38_10690</name>
</gene>
<dbReference type="AlphaFoldDB" id="A0A9X4KFQ2"/>
<evidence type="ECO:0000256" key="7">
    <source>
        <dbReference type="RuleBase" id="RU363032"/>
    </source>
</evidence>
<dbReference type="PROSITE" id="PS50928">
    <property type="entry name" value="ABC_TM1"/>
    <property type="match status" value="1"/>
</dbReference>
<comment type="similarity">
    <text evidence="7">Belongs to the binding-protein-dependent transport system permease family.</text>
</comment>
<feature type="transmembrane region" description="Helical" evidence="7">
    <location>
        <begin position="281"/>
        <end position="301"/>
    </location>
</feature>
<dbReference type="SUPFAM" id="SSF161098">
    <property type="entry name" value="MetI-like"/>
    <property type="match status" value="1"/>
</dbReference>
<dbReference type="CDD" id="cd06261">
    <property type="entry name" value="TM_PBP2"/>
    <property type="match status" value="1"/>
</dbReference>
<keyword evidence="6 7" id="KW-0472">Membrane</keyword>
<keyword evidence="2 7" id="KW-0813">Transport</keyword>
<dbReference type="Pfam" id="PF00528">
    <property type="entry name" value="BPD_transp_1"/>
    <property type="match status" value="1"/>
</dbReference>
<dbReference type="InterPro" id="IPR035906">
    <property type="entry name" value="MetI-like_sf"/>
</dbReference>
<evidence type="ECO:0000256" key="5">
    <source>
        <dbReference type="ARBA" id="ARBA00022989"/>
    </source>
</evidence>
<accession>A0A9X4KFQ2</accession>
<sequence>MANTMANTKAMRAAAQREAKKKRRISYSIIFILPAFIFYTAFVIYPTLNSVNLSFTSWDGVSDQVRYIGFDNFKEMLHSERVYNALKNTLILSVSLVVLENIVALLLAMLVDQVRWAKSLFRSVFYFPVLLSGIVMGFVWAIIFNFNFGVISQLLDRIGLSEWKIDWLGDPNYALLAIIITTVWKGSGYYMIIYLAGLQGIPPELNEAAAIDGANRAQRFRHITFPLLAGAMTVSVMLSMIGALKIFDQIAVMTDGGPGFATETLTYIVYKVGFGELRQGYGTALSLVLFVLILAISLIQVKLLRRREVQM</sequence>
<dbReference type="Gene3D" id="1.10.3720.10">
    <property type="entry name" value="MetI-like"/>
    <property type="match status" value="1"/>
</dbReference>
<dbReference type="PANTHER" id="PTHR30193:SF37">
    <property type="entry name" value="INNER MEMBRANE ABC TRANSPORTER PERMEASE PROTEIN YCJO"/>
    <property type="match status" value="1"/>
</dbReference>
<proteinExistence type="inferred from homology"/>
<evidence type="ECO:0000256" key="1">
    <source>
        <dbReference type="ARBA" id="ARBA00004651"/>
    </source>
</evidence>
<evidence type="ECO:0000256" key="4">
    <source>
        <dbReference type="ARBA" id="ARBA00022692"/>
    </source>
</evidence>
<feature type="transmembrane region" description="Helical" evidence="7">
    <location>
        <begin position="25"/>
        <end position="45"/>
    </location>
</feature>
<protein>
    <submittedName>
        <fullName evidence="9">Sugar ABC transporter permease</fullName>
    </submittedName>
</protein>
<dbReference type="GO" id="GO:0055085">
    <property type="term" value="P:transmembrane transport"/>
    <property type="evidence" value="ECO:0007669"/>
    <property type="project" value="InterPro"/>
</dbReference>